<protein>
    <submittedName>
        <fullName evidence="1">1,2-phenylacetyl-CoA epoxidase, subunit B</fullName>
    </submittedName>
</protein>
<dbReference type="Proteomes" id="UP000683507">
    <property type="component" value="Chromosome"/>
</dbReference>
<reference evidence="1" key="1">
    <citation type="submission" date="2021-04" db="EMBL/GenBank/DDBJ databases">
        <authorList>
            <person name="Rodrigo-Torres L."/>
            <person name="Arahal R. D."/>
            <person name="Lucena T."/>
        </authorList>
    </citation>
    <scope>NUCLEOTIDE SEQUENCE</scope>
    <source>
        <strain evidence="1">AS29M-1</strain>
    </source>
</reference>
<dbReference type="EMBL" id="OU015584">
    <property type="protein sequence ID" value="CAG5076457.1"/>
    <property type="molecule type" value="Genomic_DNA"/>
</dbReference>
<accession>A0A916JIS6</accession>
<dbReference type="Pfam" id="PF06243">
    <property type="entry name" value="PaaB"/>
    <property type="match status" value="1"/>
</dbReference>
<organism evidence="1 2">
    <name type="scientific">Parvicella tangerina</name>
    <dbReference type="NCBI Taxonomy" id="2829795"/>
    <lineage>
        <taxon>Bacteria</taxon>
        <taxon>Pseudomonadati</taxon>
        <taxon>Bacteroidota</taxon>
        <taxon>Flavobacteriia</taxon>
        <taxon>Flavobacteriales</taxon>
        <taxon>Parvicellaceae</taxon>
        <taxon>Parvicella</taxon>
    </lineage>
</organism>
<dbReference type="InterPro" id="IPR038693">
    <property type="entry name" value="PaaB_sf"/>
</dbReference>
<dbReference type="PIRSF" id="PIRSF030200">
    <property type="entry name" value="PaaB"/>
    <property type="match status" value="1"/>
</dbReference>
<keyword evidence="2" id="KW-1185">Reference proteome</keyword>
<dbReference type="Gene3D" id="3.10.20.520">
    <property type="entry name" value="Phenylacetic acid degradation B"/>
    <property type="match status" value="1"/>
</dbReference>
<dbReference type="InterPro" id="IPR009359">
    <property type="entry name" value="PaaB"/>
</dbReference>
<evidence type="ECO:0000313" key="2">
    <source>
        <dbReference type="Proteomes" id="UP000683507"/>
    </source>
</evidence>
<proteinExistence type="predicted"/>
<name>A0A916JIS6_9FLAO</name>
<gene>
    <name evidence="1" type="primary">paaB</name>
    <name evidence="1" type="ORF">CRYO30217_00112</name>
</gene>
<dbReference type="NCBIfam" id="TIGR02157">
    <property type="entry name" value="PA_CoA_Oxy2"/>
    <property type="match status" value="1"/>
</dbReference>
<evidence type="ECO:0000313" key="1">
    <source>
        <dbReference type="EMBL" id="CAG5076457.1"/>
    </source>
</evidence>
<dbReference type="RefSeq" id="WP_258540357.1">
    <property type="nucleotide sequence ID" value="NZ_OU015584.1"/>
</dbReference>
<dbReference type="KEGG" id="ptan:CRYO30217_00112"/>
<dbReference type="AlphaFoldDB" id="A0A916JIS6"/>
<sequence>MDNQGDLWEVFIQPKPGRPFKHAGSLHAYDKKMAMEAARDLYTRRNEGTGLWLVKAEDIVASQPEDMGEFFDPANDKAYRHPTFYTMPEGSKHI</sequence>